<keyword evidence="4" id="KW-0540">Nuclease</keyword>
<evidence type="ECO:0000256" key="1">
    <source>
        <dbReference type="SAM" id="Phobius"/>
    </source>
</evidence>
<keyword evidence="1" id="KW-1133">Transmembrane helix</keyword>
<evidence type="ECO:0000259" key="2">
    <source>
        <dbReference type="Pfam" id="PF01396"/>
    </source>
</evidence>
<reference evidence="4 5" key="1">
    <citation type="submission" date="2020-04" db="EMBL/GenBank/DDBJ databases">
        <title>Massilia sp. RP-1-19 isolated from soil.</title>
        <authorList>
            <person name="Dahal R.H."/>
        </authorList>
    </citation>
    <scope>NUCLEOTIDE SEQUENCE [LARGE SCALE GENOMIC DNA]</scope>
    <source>
        <strain evidence="4 5">RP-1-19</strain>
    </source>
</reference>
<name>A0A848HGH4_9BURK</name>
<dbReference type="GO" id="GO:0003916">
    <property type="term" value="F:DNA topoisomerase activity"/>
    <property type="evidence" value="ECO:0007669"/>
    <property type="project" value="InterPro"/>
</dbReference>
<gene>
    <name evidence="4" type="ORF">HHL21_07790</name>
</gene>
<dbReference type="InterPro" id="IPR011856">
    <property type="entry name" value="tRNA_endonuc-like_dom_sf"/>
</dbReference>
<proteinExistence type="predicted"/>
<organism evidence="4 5">
    <name type="scientific">Massilia polaris</name>
    <dbReference type="NCBI Taxonomy" id="2728846"/>
    <lineage>
        <taxon>Bacteria</taxon>
        <taxon>Pseudomonadati</taxon>
        <taxon>Pseudomonadota</taxon>
        <taxon>Betaproteobacteria</taxon>
        <taxon>Burkholderiales</taxon>
        <taxon>Oxalobacteraceae</taxon>
        <taxon>Telluria group</taxon>
        <taxon>Massilia</taxon>
    </lineage>
</organism>
<dbReference type="GO" id="GO:0006265">
    <property type="term" value="P:DNA topological change"/>
    <property type="evidence" value="ECO:0007669"/>
    <property type="project" value="InterPro"/>
</dbReference>
<dbReference type="InterPro" id="IPR052906">
    <property type="entry name" value="Type_IV_Methyl-Rstrct_Enzyme"/>
</dbReference>
<dbReference type="InterPro" id="IPR011335">
    <property type="entry name" value="Restrct_endonuc-II-like"/>
</dbReference>
<evidence type="ECO:0000259" key="3">
    <source>
        <dbReference type="Pfam" id="PF04471"/>
    </source>
</evidence>
<dbReference type="RefSeq" id="WP_169464685.1">
    <property type="nucleotide sequence ID" value="NZ_JABBGG010000003.1"/>
</dbReference>
<evidence type="ECO:0000313" key="4">
    <source>
        <dbReference type="EMBL" id="NML60986.1"/>
    </source>
</evidence>
<keyword evidence="4" id="KW-0378">Hydrolase</keyword>
<evidence type="ECO:0000313" key="5">
    <source>
        <dbReference type="Proteomes" id="UP000583752"/>
    </source>
</evidence>
<dbReference type="Gene3D" id="3.40.1350.10">
    <property type="match status" value="1"/>
</dbReference>
<dbReference type="PANTHER" id="PTHR30015:SF7">
    <property type="entry name" value="TYPE IV METHYL-DIRECTED RESTRICTION ENZYME ECOKMRR"/>
    <property type="match status" value="1"/>
</dbReference>
<dbReference type="InterPro" id="IPR007560">
    <property type="entry name" value="Restrct_endonuc_IV_Mrr"/>
</dbReference>
<dbReference type="SUPFAM" id="SSF52980">
    <property type="entry name" value="Restriction endonuclease-like"/>
    <property type="match status" value="1"/>
</dbReference>
<keyword evidence="4" id="KW-0255">Endonuclease</keyword>
<feature type="transmembrane region" description="Helical" evidence="1">
    <location>
        <begin position="68"/>
        <end position="86"/>
    </location>
</feature>
<feature type="domain" description="DNA topoisomerase type IA zn finger" evidence="2">
    <location>
        <begin position="249"/>
        <end position="284"/>
    </location>
</feature>
<dbReference type="Gene3D" id="3.30.65.10">
    <property type="entry name" value="Bacterial Topoisomerase I, domain 1"/>
    <property type="match status" value="1"/>
</dbReference>
<dbReference type="SUPFAM" id="SSF57783">
    <property type="entry name" value="Zinc beta-ribbon"/>
    <property type="match status" value="1"/>
</dbReference>
<dbReference type="GO" id="GO:0005694">
    <property type="term" value="C:chromosome"/>
    <property type="evidence" value="ECO:0007669"/>
    <property type="project" value="InterPro"/>
</dbReference>
<accession>A0A848HGH4</accession>
<dbReference type="EMBL" id="JABBGG010000003">
    <property type="protein sequence ID" value="NML60986.1"/>
    <property type="molecule type" value="Genomic_DNA"/>
</dbReference>
<dbReference type="Proteomes" id="UP000583752">
    <property type="component" value="Unassembled WGS sequence"/>
</dbReference>
<feature type="domain" description="Restriction endonuclease type IV Mrr" evidence="3">
    <location>
        <begin position="107"/>
        <end position="217"/>
    </location>
</feature>
<keyword evidence="5" id="KW-1185">Reference proteome</keyword>
<sequence length="287" mass="30552">MAKKKQSLFEDIAHIAAKLPWQVSLILASAAYFGFHHVAAMPPTPVQTGTANIGAALTGVLLRTAGSVLQYVVPLAFALGAMISVFKRRKHSELHNTVAAAPHRGALEKMSWREFEDLTAEVFRRNGFKVIERGGAGPDGGVDVELRMGSDKYLVQCKQWKSLKVRVATVRELYGVMAAEGAVGGFVVASGDFTSDALSFAEGRAIKLVHTAEMLRMVAETRKEETSGLTPAVKPNQGKAPAAIMTPLCPKCGVPMVLRSSKKGGAAGNAFWGCSKFPGCRGVLKAA</sequence>
<dbReference type="InterPro" id="IPR013498">
    <property type="entry name" value="Topo_IA_Znf"/>
</dbReference>
<keyword evidence="1" id="KW-0812">Transmembrane</keyword>
<dbReference type="PANTHER" id="PTHR30015">
    <property type="entry name" value="MRR RESTRICTION SYSTEM PROTEIN"/>
    <property type="match status" value="1"/>
</dbReference>
<keyword evidence="1" id="KW-0472">Membrane</keyword>
<dbReference type="AlphaFoldDB" id="A0A848HGH4"/>
<dbReference type="GO" id="GO:0015666">
    <property type="term" value="F:restriction endodeoxyribonuclease activity"/>
    <property type="evidence" value="ECO:0007669"/>
    <property type="project" value="TreeGrafter"/>
</dbReference>
<feature type="transmembrane region" description="Helical" evidence="1">
    <location>
        <begin position="12"/>
        <end position="35"/>
    </location>
</feature>
<dbReference type="Pfam" id="PF04471">
    <property type="entry name" value="Mrr_cat"/>
    <property type="match status" value="1"/>
</dbReference>
<protein>
    <submittedName>
        <fullName evidence="4">Restriction endonuclease</fullName>
    </submittedName>
</protein>
<comment type="caution">
    <text evidence="4">The sequence shown here is derived from an EMBL/GenBank/DDBJ whole genome shotgun (WGS) entry which is preliminary data.</text>
</comment>
<dbReference type="Pfam" id="PF01396">
    <property type="entry name" value="Zn_ribbon_Top1"/>
    <property type="match status" value="1"/>
</dbReference>
<dbReference type="GO" id="GO:0009307">
    <property type="term" value="P:DNA restriction-modification system"/>
    <property type="evidence" value="ECO:0007669"/>
    <property type="project" value="InterPro"/>
</dbReference>
<dbReference type="GO" id="GO:0003677">
    <property type="term" value="F:DNA binding"/>
    <property type="evidence" value="ECO:0007669"/>
    <property type="project" value="InterPro"/>
</dbReference>